<proteinExistence type="predicted"/>
<gene>
    <name evidence="1" type="ORF">F8M49_23525</name>
</gene>
<dbReference type="EMBL" id="WBMO01000005">
    <property type="protein sequence ID" value="MDV2477614.1"/>
    <property type="molecule type" value="Genomic_DNA"/>
</dbReference>
<accession>A0ABU3WUD3</accession>
<name>A0ABU3WUD3_9NOCA</name>
<evidence type="ECO:0000313" key="2">
    <source>
        <dbReference type="Proteomes" id="UP001275440"/>
    </source>
</evidence>
<organism evidence="1 2">
    <name type="scientific">Rhodococcus zopfii</name>
    <dbReference type="NCBI Taxonomy" id="43772"/>
    <lineage>
        <taxon>Bacteria</taxon>
        <taxon>Bacillati</taxon>
        <taxon>Actinomycetota</taxon>
        <taxon>Actinomycetes</taxon>
        <taxon>Mycobacteriales</taxon>
        <taxon>Nocardiaceae</taxon>
        <taxon>Rhodococcus</taxon>
    </lineage>
</organism>
<evidence type="ECO:0008006" key="3">
    <source>
        <dbReference type="Google" id="ProtNLM"/>
    </source>
</evidence>
<keyword evidence="2" id="KW-1185">Reference proteome</keyword>
<sequence>MITIPVTATATTPPSIRALQIETDRHSSDYAVVVRPPHTGRFTLTLTLAPSRAWGPIPAGCAPESHVIDQVLNVEDQAPAGTAALTRSVMVCELGALDAGTQHTIMVPVSDQVSALSAAGSVFTANLHSGETFLDRADHPAAPVTRCAPPGRAPIRTADDQDPDNGAVAGAPETVSAAATGQIAGRTHPGARLSLTGVDACEDRIDRTVTATSDGQFRFAGLLPGRYALLDETGQVLCHLDVDADDPVVEDLTVTPMNRSL</sequence>
<protein>
    <recommendedName>
        <fullName evidence="3">Carboxypeptidase regulatory-like domain-containing protein</fullName>
    </recommendedName>
</protein>
<reference evidence="1 2" key="1">
    <citation type="submission" date="2019-10" db="EMBL/GenBank/DDBJ databases">
        <title>Draft Genome Assembly of Rhodococcus zopfii DSM44189.</title>
        <authorList>
            <person name="Sutton J.M."/>
            <person name="Akob D.M."/>
            <person name="Bushman T.J."/>
        </authorList>
    </citation>
    <scope>NUCLEOTIDE SEQUENCE [LARGE SCALE GENOMIC DNA]</scope>
    <source>
        <strain evidence="1 2">DSM 44189</strain>
    </source>
</reference>
<dbReference type="Proteomes" id="UP001275440">
    <property type="component" value="Unassembled WGS sequence"/>
</dbReference>
<comment type="caution">
    <text evidence="1">The sequence shown here is derived from an EMBL/GenBank/DDBJ whole genome shotgun (WGS) entry which is preliminary data.</text>
</comment>
<evidence type="ECO:0000313" key="1">
    <source>
        <dbReference type="EMBL" id="MDV2477614.1"/>
    </source>
</evidence>